<dbReference type="Gene3D" id="3.40.50.150">
    <property type="entry name" value="Vaccinia Virus protein VP39"/>
    <property type="match status" value="1"/>
</dbReference>
<gene>
    <name evidence="2" type="ORF">CTI12_AA262370</name>
</gene>
<dbReference type="PANTHER" id="PTHR31009">
    <property type="entry name" value="S-ADENOSYL-L-METHIONINE:CARBOXYL METHYLTRANSFERASE FAMILY PROTEIN"/>
    <property type="match status" value="1"/>
</dbReference>
<dbReference type="InterPro" id="IPR005299">
    <property type="entry name" value="MeTrfase_7"/>
</dbReference>
<dbReference type="AlphaFoldDB" id="A0A2U1NHP7"/>
<evidence type="ECO:0000256" key="1">
    <source>
        <dbReference type="ARBA" id="ARBA00007967"/>
    </source>
</evidence>
<dbReference type="GO" id="GO:0008168">
    <property type="term" value="F:methyltransferase activity"/>
    <property type="evidence" value="ECO:0007669"/>
    <property type="project" value="UniProtKB-KW"/>
</dbReference>
<evidence type="ECO:0000313" key="3">
    <source>
        <dbReference type="Proteomes" id="UP000245207"/>
    </source>
</evidence>
<dbReference type="Proteomes" id="UP000245207">
    <property type="component" value="Unassembled WGS sequence"/>
</dbReference>
<keyword evidence="2" id="KW-0808">Transferase</keyword>
<comment type="similarity">
    <text evidence="1">Belongs to the methyltransferase superfamily. Type-7 methyltransferase family.</text>
</comment>
<dbReference type="Pfam" id="PF03492">
    <property type="entry name" value="Methyltransf_7"/>
    <property type="match status" value="1"/>
</dbReference>
<comment type="caution">
    <text evidence="2">The sequence shown here is derived from an EMBL/GenBank/DDBJ whole genome shotgun (WGS) entry which is preliminary data.</text>
</comment>
<dbReference type="OrthoDB" id="1523883at2759"/>
<reference evidence="2 3" key="1">
    <citation type="journal article" date="2018" name="Mol. Plant">
        <title>The genome of Artemisia annua provides insight into the evolution of Asteraceae family and artemisinin biosynthesis.</title>
        <authorList>
            <person name="Shen Q."/>
            <person name="Zhang L."/>
            <person name="Liao Z."/>
            <person name="Wang S."/>
            <person name="Yan T."/>
            <person name="Shi P."/>
            <person name="Liu M."/>
            <person name="Fu X."/>
            <person name="Pan Q."/>
            <person name="Wang Y."/>
            <person name="Lv Z."/>
            <person name="Lu X."/>
            <person name="Zhang F."/>
            <person name="Jiang W."/>
            <person name="Ma Y."/>
            <person name="Chen M."/>
            <person name="Hao X."/>
            <person name="Li L."/>
            <person name="Tang Y."/>
            <person name="Lv G."/>
            <person name="Zhou Y."/>
            <person name="Sun X."/>
            <person name="Brodelius P.E."/>
            <person name="Rose J.K.C."/>
            <person name="Tang K."/>
        </authorList>
    </citation>
    <scope>NUCLEOTIDE SEQUENCE [LARGE SCALE GENOMIC DNA]</scope>
    <source>
        <strain evidence="3">cv. Huhao1</strain>
        <tissue evidence="2">Leaf</tissue>
    </source>
</reference>
<name>A0A2U1NHP7_ARTAN</name>
<keyword evidence="2" id="KW-0489">Methyltransferase</keyword>
<dbReference type="GO" id="GO:0032259">
    <property type="term" value="P:methylation"/>
    <property type="evidence" value="ECO:0007669"/>
    <property type="project" value="UniProtKB-KW"/>
</dbReference>
<dbReference type="InterPro" id="IPR029063">
    <property type="entry name" value="SAM-dependent_MTases_sf"/>
</dbReference>
<dbReference type="STRING" id="35608.A0A2U1NHP7"/>
<accession>A0A2U1NHP7</accession>
<dbReference type="SUPFAM" id="SSF53335">
    <property type="entry name" value="S-adenosyl-L-methionine-dependent methyltransferases"/>
    <property type="match status" value="1"/>
</dbReference>
<proteinExistence type="inferred from homology"/>
<protein>
    <submittedName>
        <fullName evidence="2">SAM dependent carboxyl methyltransferase</fullName>
    </submittedName>
</protein>
<evidence type="ECO:0000313" key="2">
    <source>
        <dbReference type="EMBL" id="PWA73034.1"/>
    </source>
</evidence>
<keyword evidence="3" id="KW-1185">Reference proteome</keyword>
<organism evidence="2 3">
    <name type="scientific">Artemisia annua</name>
    <name type="common">Sweet wormwood</name>
    <dbReference type="NCBI Taxonomy" id="35608"/>
    <lineage>
        <taxon>Eukaryota</taxon>
        <taxon>Viridiplantae</taxon>
        <taxon>Streptophyta</taxon>
        <taxon>Embryophyta</taxon>
        <taxon>Tracheophyta</taxon>
        <taxon>Spermatophyta</taxon>
        <taxon>Magnoliopsida</taxon>
        <taxon>eudicotyledons</taxon>
        <taxon>Gunneridae</taxon>
        <taxon>Pentapetalae</taxon>
        <taxon>asterids</taxon>
        <taxon>campanulids</taxon>
        <taxon>Asterales</taxon>
        <taxon>Asteraceae</taxon>
        <taxon>Asteroideae</taxon>
        <taxon>Anthemideae</taxon>
        <taxon>Artemisiinae</taxon>
        <taxon>Artemisia</taxon>
    </lineage>
</organism>
<dbReference type="EMBL" id="PKPP01002801">
    <property type="protein sequence ID" value="PWA73034.1"/>
    <property type="molecule type" value="Genomic_DNA"/>
</dbReference>
<sequence length="143" mass="16468">MASQEPAAMQLADMRMNTYYCPSWDFNPKLVDGSLNMGAMFLNYFCKISNIHYVFIALNAPHYQQCYNIADLRCSWGSNTLLAISNIIHEMHEVSKEKNLKPPQLQVCLNNLFGNDFNSVFKSLPPMFYANYNKEGENIECYV</sequence>